<feature type="compositionally biased region" description="Acidic residues" evidence="1">
    <location>
        <begin position="259"/>
        <end position="271"/>
    </location>
</feature>
<reference evidence="3" key="2">
    <citation type="journal article" date="2021" name="Sci. Data">
        <title>Chromosome-scale genome sequencing, assembly and annotation of six genomes from subfamily Leishmaniinae.</title>
        <authorList>
            <person name="Almutairi H."/>
            <person name="Urbaniak M.D."/>
            <person name="Bates M.D."/>
            <person name="Jariyapan N."/>
            <person name="Kwakye-Nuako G."/>
            <person name="Thomaz Soccol V."/>
            <person name="Al-Salem W.S."/>
            <person name="Dillon R.J."/>
            <person name="Bates P.A."/>
            <person name="Gatherer D."/>
        </authorList>
    </citation>
    <scope>NUCLEOTIDE SEQUENCE [LARGE SCALE GENOMIC DNA]</scope>
</reference>
<evidence type="ECO:0000256" key="1">
    <source>
        <dbReference type="SAM" id="MobiDB-lite"/>
    </source>
</evidence>
<dbReference type="GeneID" id="92516882"/>
<dbReference type="SMR" id="A0A836HU35"/>
<dbReference type="EMBL" id="JAFEUZ010000015">
    <property type="protein sequence ID" value="KAG5482935.1"/>
    <property type="molecule type" value="Genomic_DNA"/>
</dbReference>
<reference evidence="3" key="1">
    <citation type="journal article" date="2021" name="Microbiol. Resour. Announc.">
        <title>LGAAP: Leishmaniinae Genome Assembly and Annotation Pipeline.</title>
        <authorList>
            <person name="Almutairi H."/>
            <person name="Urbaniak M.D."/>
            <person name="Bates M.D."/>
            <person name="Jariyapan N."/>
            <person name="Kwakye-Nuako G."/>
            <person name="Thomaz-Soccol V."/>
            <person name="Al-Salem W.S."/>
            <person name="Dillon R.J."/>
            <person name="Bates P.A."/>
            <person name="Gatherer D."/>
        </authorList>
    </citation>
    <scope>NUCLEOTIDE SEQUENCE [LARGE SCALE GENOMIC DNA]</scope>
</reference>
<protein>
    <submittedName>
        <fullName evidence="2">Uncharacterized protein</fullName>
    </submittedName>
</protein>
<organism evidence="2 3">
    <name type="scientific">Leishmania martiniquensis</name>
    <dbReference type="NCBI Taxonomy" id="1580590"/>
    <lineage>
        <taxon>Eukaryota</taxon>
        <taxon>Discoba</taxon>
        <taxon>Euglenozoa</taxon>
        <taxon>Kinetoplastea</taxon>
        <taxon>Metakinetoplastina</taxon>
        <taxon>Trypanosomatida</taxon>
        <taxon>Trypanosomatidae</taxon>
        <taxon>Leishmaniinae</taxon>
        <taxon>Leishmania</taxon>
    </lineage>
</organism>
<feature type="compositionally biased region" description="Basic residues" evidence="1">
    <location>
        <begin position="1"/>
        <end position="10"/>
    </location>
</feature>
<proteinExistence type="predicted"/>
<keyword evidence="3" id="KW-1185">Reference proteome</keyword>
<evidence type="ECO:0000313" key="2">
    <source>
        <dbReference type="EMBL" id="KAG5482935.1"/>
    </source>
</evidence>
<dbReference type="Proteomes" id="UP000673552">
    <property type="component" value="Unassembled WGS sequence"/>
</dbReference>
<accession>A0A836HU35</accession>
<dbReference type="AlphaFoldDB" id="A0A836HU35"/>
<dbReference type="KEGG" id="lmat:92516882"/>
<dbReference type="OrthoDB" id="267371at2759"/>
<dbReference type="RefSeq" id="XP_067180041.1">
    <property type="nucleotide sequence ID" value="XM_067324370.1"/>
</dbReference>
<gene>
    <name evidence="2" type="ORF">LSCM1_06974</name>
</gene>
<feature type="region of interest" description="Disordered" evidence="1">
    <location>
        <begin position="1"/>
        <end position="25"/>
    </location>
</feature>
<comment type="caution">
    <text evidence="2">The sequence shown here is derived from an EMBL/GenBank/DDBJ whole genome shotgun (WGS) entry which is preliminary data.</text>
</comment>
<name>A0A836HU35_9TRYP</name>
<feature type="region of interest" description="Disordered" evidence="1">
    <location>
        <begin position="236"/>
        <end position="306"/>
    </location>
</feature>
<sequence>MVSASSKRRSCGSPPPPPTPSLSGTHGVEALRQAVEVQEAHVRLLRARKEAREALLRHIQRLLATGDSIESHDAVVHRVRQAEAELHKLQHAEKEEDVPALTLGADSTPTSSLSLTPEVAAAAADASADPIARIFHSGVEAQLAAVAEPPHNLCTSVQASCSSKAKRGIRETKLHEAGESHWAGPTSASSLSAGVSLLPRSAAMTALLSLSASRQEAGRTAMLAALSALELSLKGNSGATEEGRDVPNVEPAWLRQEESGNDDNDEAEPDGEPPRGRAESCGDSPSAAYSDDFECGSSGSGCADED</sequence>
<evidence type="ECO:0000313" key="3">
    <source>
        <dbReference type="Proteomes" id="UP000673552"/>
    </source>
</evidence>